<comment type="caution">
    <text evidence="10">The sequence shown here is derived from an EMBL/GenBank/DDBJ whole genome shotgun (WGS) entry which is preliminary data.</text>
</comment>
<evidence type="ECO:0000256" key="2">
    <source>
        <dbReference type="ARBA" id="ARBA00029447"/>
    </source>
</evidence>
<dbReference type="GO" id="GO:0016020">
    <property type="term" value="C:membrane"/>
    <property type="evidence" value="ECO:0007669"/>
    <property type="project" value="InterPro"/>
</dbReference>
<evidence type="ECO:0000256" key="4">
    <source>
        <dbReference type="SAM" id="Coils"/>
    </source>
</evidence>
<keyword evidence="6" id="KW-0812">Transmembrane</keyword>
<name>A0A369TGF2_9PROT</name>
<evidence type="ECO:0000256" key="6">
    <source>
        <dbReference type="SAM" id="Phobius"/>
    </source>
</evidence>
<dbReference type="Proteomes" id="UP000253941">
    <property type="component" value="Unassembled WGS sequence"/>
</dbReference>
<protein>
    <submittedName>
        <fullName evidence="10">Methyl-accepting chemotaxis protein</fullName>
    </submittedName>
</protein>
<evidence type="ECO:0000313" key="10">
    <source>
        <dbReference type="EMBL" id="RDD63912.1"/>
    </source>
</evidence>
<dbReference type="InterPro" id="IPR004089">
    <property type="entry name" value="MCPsignal_dom"/>
</dbReference>
<accession>A0A369TGF2</accession>
<feature type="region of interest" description="Disordered" evidence="5">
    <location>
        <begin position="724"/>
        <end position="747"/>
    </location>
</feature>
<dbReference type="GO" id="GO:0007165">
    <property type="term" value="P:signal transduction"/>
    <property type="evidence" value="ECO:0007669"/>
    <property type="project" value="UniProtKB-KW"/>
</dbReference>
<organism evidence="10 11">
    <name type="scientific">Ferruginivarius sediminum</name>
    <dbReference type="NCBI Taxonomy" id="2661937"/>
    <lineage>
        <taxon>Bacteria</taxon>
        <taxon>Pseudomonadati</taxon>
        <taxon>Pseudomonadota</taxon>
        <taxon>Alphaproteobacteria</taxon>
        <taxon>Rhodospirillales</taxon>
        <taxon>Rhodospirillaceae</taxon>
        <taxon>Ferruginivarius</taxon>
    </lineage>
</organism>
<dbReference type="SUPFAM" id="SSF58104">
    <property type="entry name" value="Methyl-accepting chemotaxis protein (MCP) signaling domain"/>
    <property type="match status" value="1"/>
</dbReference>
<dbReference type="Pfam" id="PF00672">
    <property type="entry name" value="HAMP"/>
    <property type="match status" value="1"/>
</dbReference>
<dbReference type="CDD" id="cd06225">
    <property type="entry name" value="HAMP"/>
    <property type="match status" value="1"/>
</dbReference>
<sequence length="927" mass="98054">MAVSAVGWFALDRTRESTERERLMRGAMADMAIAARKELAFRIEGDAALLSDAREHLTSVVESASRSARGGEDADHVGRTRSAIEAYRYGLALEQDRRQALRRSLEAMETAGAETRALVDNVLASRAAALEDAREELDHLSKARAQARLIADRANAIESDSKAALARIARYQRSAAAAEREEAESALKRLFISVIKLRKVADEDSGIDATGLAKTMQSFRAAFANLTESQDEIAAVAAERRDTLARMDAASTTLQEAGGRLNGFQQARLKAAKANDAGAEAVAERAGTIVALTDIAGRQAKARVAEQRYLRLSDPKDAQAVAKHVKAVFRQVLSLRRSFDDGASQAMTRRLLKAVQTYRKSFERVIELEARQRAALAAVDEADRKLAKASAKLIALAGDSRGTAAQAFEASLEVEREVDDSVIRAEDTVLAANTLSRGVASLNAEIAEFVQRRDSGARESADAALAGAIRAKDGFLAALKQEDPAAAGEIGDKLEPAFAAFSEELDGLVAAVAGEKQAVRSMAAARSEADAALSEAADTVIAWAEETRSTASLILILGALAAVALGGMIAWLIGRSIVRPLASMTTAMRRLADNDVEIDVPAKGRKDELGDMAGAVQVFKDNAIQRFALEEQQERERERGERRLAALEAAVKGFQNTCDGVVSRLGSAATELHSSAESLTATAAQTNDHSRTVSVASSDVSSNVQTIAGATEELTSSMREIASQAEHSNDITRKAASSARDTGEAMRKLSQSAERIGEVITLVTNIAEQTNLLALNATIEAARAGEAGKGFAVVANEVKSLANQTSSAIEEIQGQVSSIQGETRTAVSAIDAIIATIDDVNSVAGTIASAVQQQEATAGDISGNVQDSAGRSNEVARTIEQLNAGAAETSSAAQQVQTSSGSLSQDAELLRAEVDSFLRDVRASAEA</sequence>
<dbReference type="PANTHER" id="PTHR32089:SF112">
    <property type="entry name" value="LYSOZYME-LIKE PROTEIN-RELATED"/>
    <property type="match status" value="1"/>
</dbReference>
<keyword evidence="6" id="KW-1133">Transmembrane helix</keyword>
<keyword evidence="1 3" id="KW-0807">Transducer</keyword>
<evidence type="ECO:0000256" key="5">
    <source>
        <dbReference type="SAM" id="MobiDB-lite"/>
    </source>
</evidence>
<dbReference type="SMART" id="SM00283">
    <property type="entry name" value="MA"/>
    <property type="match status" value="1"/>
</dbReference>
<evidence type="ECO:0000259" key="7">
    <source>
        <dbReference type="PROSITE" id="PS50111"/>
    </source>
</evidence>
<keyword evidence="6" id="KW-0472">Membrane</keyword>
<dbReference type="SMART" id="SM01358">
    <property type="entry name" value="HBM"/>
    <property type="match status" value="1"/>
</dbReference>
<dbReference type="PROSITE" id="PS50111">
    <property type="entry name" value="CHEMOTAXIS_TRANSDUC_2"/>
    <property type="match status" value="1"/>
</dbReference>
<evidence type="ECO:0000259" key="8">
    <source>
        <dbReference type="PROSITE" id="PS50885"/>
    </source>
</evidence>
<keyword evidence="11" id="KW-1185">Reference proteome</keyword>
<feature type="coiled-coil region" evidence="4">
    <location>
        <begin position="91"/>
        <end position="181"/>
    </location>
</feature>
<dbReference type="PROSITE" id="PS51753">
    <property type="entry name" value="HBM"/>
    <property type="match status" value="1"/>
</dbReference>
<dbReference type="PROSITE" id="PS50885">
    <property type="entry name" value="HAMP"/>
    <property type="match status" value="1"/>
</dbReference>
<comment type="similarity">
    <text evidence="2">Belongs to the methyl-accepting chemotaxis (MCP) protein family.</text>
</comment>
<keyword evidence="4" id="KW-0175">Coiled coil</keyword>
<proteinExistence type="inferred from homology"/>
<evidence type="ECO:0000313" key="11">
    <source>
        <dbReference type="Proteomes" id="UP000253941"/>
    </source>
</evidence>
<evidence type="ECO:0000256" key="3">
    <source>
        <dbReference type="PROSITE-ProRule" id="PRU00284"/>
    </source>
</evidence>
<feature type="transmembrane region" description="Helical" evidence="6">
    <location>
        <begin position="553"/>
        <end position="574"/>
    </location>
</feature>
<gene>
    <name evidence="10" type="ORF">DRB17_01780</name>
</gene>
<feature type="coiled-coil region" evidence="4">
    <location>
        <begin position="630"/>
        <end position="657"/>
    </location>
</feature>
<dbReference type="Gene3D" id="1.10.287.950">
    <property type="entry name" value="Methyl-accepting chemotaxis protein"/>
    <property type="match status" value="1"/>
</dbReference>
<dbReference type="InterPro" id="IPR003660">
    <property type="entry name" value="HAMP_dom"/>
</dbReference>
<dbReference type="AlphaFoldDB" id="A0A369TGF2"/>
<feature type="domain" description="Methyl-accepting transducer" evidence="7">
    <location>
        <begin position="668"/>
        <end position="897"/>
    </location>
</feature>
<dbReference type="SMART" id="SM00304">
    <property type="entry name" value="HAMP"/>
    <property type="match status" value="1"/>
</dbReference>
<reference evidence="10 11" key="1">
    <citation type="submission" date="2018-07" db="EMBL/GenBank/DDBJ databases">
        <title>Venubactetium sediminum gen. nov., sp. nov., isolated from a marine solar saltern.</title>
        <authorList>
            <person name="Wang S."/>
        </authorList>
    </citation>
    <scope>NUCLEOTIDE SEQUENCE [LARGE SCALE GENOMIC DNA]</scope>
    <source>
        <strain evidence="10 11">WD2A32</strain>
    </source>
</reference>
<evidence type="ECO:0000256" key="1">
    <source>
        <dbReference type="ARBA" id="ARBA00023224"/>
    </source>
</evidence>
<dbReference type="Pfam" id="PF00015">
    <property type="entry name" value="MCPsignal"/>
    <property type="match status" value="1"/>
</dbReference>
<dbReference type="InterPro" id="IPR032255">
    <property type="entry name" value="HBM"/>
</dbReference>
<dbReference type="Gene3D" id="6.10.340.10">
    <property type="match status" value="1"/>
</dbReference>
<evidence type="ECO:0000259" key="9">
    <source>
        <dbReference type="PROSITE" id="PS51753"/>
    </source>
</evidence>
<dbReference type="PANTHER" id="PTHR32089">
    <property type="entry name" value="METHYL-ACCEPTING CHEMOTAXIS PROTEIN MCPB"/>
    <property type="match status" value="1"/>
</dbReference>
<feature type="domain" description="HBM" evidence="9">
    <location>
        <begin position="284"/>
        <end position="548"/>
    </location>
</feature>
<dbReference type="EMBL" id="QPMH01000001">
    <property type="protein sequence ID" value="RDD63912.1"/>
    <property type="molecule type" value="Genomic_DNA"/>
</dbReference>
<feature type="domain" description="HAMP" evidence="8">
    <location>
        <begin position="575"/>
        <end position="628"/>
    </location>
</feature>